<evidence type="ECO:0000313" key="3">
    <source>
        <dbReference type="EMBL" id="GGE72422.1"/>
    </source>
</evidence>
<dbReference type="Pfam" id="PF16111">
    <property type="entry name" value="DUF4829"/>
    <property type="match status" value="1"/>
</dbReference>
<keyword evidence="4" id="KW-1185">Reference proteome</keyword>
<comment type="caution">
    <text evidence="3">The sequence shown here is derived from an EMBL/GenBank/DDBJ whole genome shotgun (WGS) entry which is preliminary data.</text>
</comment>
<gene>
    <name evidence="3" type="ORF">GCM10007140_22910</name>
</gene>
<sequence>MNGVMVVCFMLAFCFVFSGCTKETGTEVVKKEPEKVETDTSENEPAEPAAQKVVEDYFIYIHAKNQEKADSLFYQKSKHDYGFSTLEEIKLLSIKENKSKNIRKSFVTRGMGQVYGTRIENVRIYEAEYEVKYTANHHGPLDSGEHWIMFSVVRDNEGSPWLIGDLGQ</sequence>
<keyword evidence="1" id="KW-0732">Signal</keyword>
<dbReference type="InterPro" id="IPR032256">
    <property type="entry name" value="DUF4829"/>
</dbReference>
<evidence type="ECO:0000313" key="4">
    <source>
        <dbReference type="Proteomes" id="UP000605259"/>
    </source>
</evidence>
<dbReference type="Proteomes" id="UP000605259">
    <property type="component" value="Unassembled WGS sequence"/>
</dbReference>
<accession>A0A917ASF1</accession>
<name>A0A917ASF1_9BACI</name>
<dbReference type="AlphaFoldDB" id="A0A917ASF1"/>
<feature type="chain" id="PRO_5038560486" evidence="1">
    <location>
        <begin position="19"/>
        <end position="168"/>
    </location>
</feature>
<protein>
    <submittedName>
        <fullName evidence="3">DUF4829 domain-containing protein</fullName>
    </submittedName>
</protein>
<evidence type="ECO:0000259" key="2">
    <source>
        <dbReference type="Pfam" id="PF16111"/>
    </source>
</evidence>
<reference evidence="3" key="1">
    <citation type="journal article" date="2014" name="Int. J. Syst. Evol. Microbiol.">
        <title>Complete genome sequence of Corynebacterium casei LMG S-19264T (=DSM 44701T), isolated from a smear-ripened cheese.</title>
        <authorList>
            <consortium name="US DOE Joint Genome Institute (JGI-PGF)"/>
            <person name="Walter F."/>
            <person name="Albersmeier A."/>
            <person name="Kalinowski J."/>
            <person name="Ruckert C."/>
        </authorList>
    </citation>
    <scope>NUCLEOTIDE SEQUENCE</scope>
    <source>
        <strain evidence="3">CGMCC 1.12698</strain>
    </source>
</reference>
<dbReference type="EMBL" id="BMFK01000001">
    <property type="protein sequence ID" value="GGE72422.1"/>
    <property type="molecule type" value="Genomic_DNA"/>
</dbReference>
<feature type="signal peptide" evidence="1">
    <location>
        <begin position="1"/>
        <end position="18"/>
    </location>
</feature>
<organism evidence="3 4">
    <name type="scientific">Priestia taiwanensis</name>
    <dbReference type="NCBI Taxonomy" id="1347902"/>
    <lineage>
        <taxon>Bacteria</taxon>
        <taxon>Bacillati</taxon>
        <taxon>Bacillota</taxon>
        <taxon>Bacilli</taxon>
        <taxon>Bacillales</taxon>
        <taxon>Bacillaceae</taxon>
        <taxon>Priestia</taxon>
    </lineage>
</organism>
<feature type="domain" description="DUF4829" evidence="2">
    <location>
        <begin position="51"/>
        <end position="167"/>
    </location>
</feature>
<dbReference type="RefSeq" id="WP_188388477.1">
    <property type="nucleotide sequence ID" value="NZ_BMFK01000001.1"/>
</dbReference>
<proteinExistence type="predicted"/>
<reference evidence="3" key="2">
    <citation type="submission" date="2020-09" db="EMBL/GenBank/DDBJ databases">
        <authorList>
            <person name="Sun Q."/>
            <person name="Zhou Y."/>
        </authorList>
    </citation>
    <scope>NUCLEOTIDE SEQUENCE</scope>
    <source>
        <strain evidence="3">CGMCC 1.12698</strain>
    </source>
</reference>
<evidence type="ECO:0000256" key="1">
    <source>
        <dbReference type="SAM" id="SignalP"/>
    </source>
</evidence>